<protein>
    <submittedName>
        <fullName evidence="4">HNH endonuclease</fullName>
    </submittedName>
</protein>
<feature type="domain" description="Core-binding (CB)" evidence="3">
    <location>
        <begin position="1"/>
        <end position="92"/>
    </location>
</feature>
<sequence length="218" mass="25126">MTTKEEFTKYLTSTEKYAPSTIYTYGQSIELISQDISNNLEIGFKSLFNITDVNILQDYFHRLYLIPAVMEMEETQRKRKNNAFKRYIEFCGTIDTNNFNVNQPDLKDIFESRTEGGQKIVISLVAERDSSLRASAIKIHGTTCFGCNFNFKSKYGEIGEGFIEIHHVKPLSSFLNSKVVDPYTDLIPLCSNCHRIVHRKKDYVLSLIELKEIINNPN</sequence>
<evidence type="ECO:0000256" key="2">
    <source>
        <dbReference type="PROSITE-ProRule" id="PRU01248"/>
    </source>
</evidence>
<name>A0A3D9G164_9FLAO</name>
<dbReference type="GO" id="GO:0008270">
    <property type="term" value="F:zinc ion binding"/>
    <property type="evidence" value="ECO:0007669"/>
    <property type="project" value="InterPro"/>
</dbReference>
<dbReference type="GO" id="GO:0004519">
    <property type="term" value="F:endonuclease activity"/>
    <property type="evidence" value="ECO:0007669"/>
    <property type="project" value="UniProtKB-KW"/>
</dbReference>
<dbReference type="AlphaFoldDB" id="A0A3D9G164"/>
<dbReference type="EMBL" id="QRDQ01000007">
    <property type="protein sequence ID" value="RED26940.1"/>
    <property type="molecule type" value="Genomic_DNA"/>
</dbReference>
<keyword evidence="4" id="KW-0540">Nuclease</keyword>
<dbReference type="Pfam" id="PF01844">
    <property type="entry name" value="HNH"/>
    <property type="match status" value="1"/>
</dbReference>
<gene>
    <name evidence="4" type="ORF">BD847_0871</name>
</gene>
<dbReference type="CDD" id="cd00085">
    <property type="entry name" value="HNHc"/>
    <property type="match status" value="1"/>
</dbReference>
<accession>A0A3D9G164</accession>
<evidence type="ECO:0000259" key="3">
    <source>
        <dbReference type="PROSITE" id="PS51900"/>
    </source>
</evidence>
<keyword evidence="5" id="KW-1185">Reference proteome</keyword>
<evidence type="ECO:0000313" key="5">
    <source>
        <dbReference type="Proteomes" id="UP000257004"/>
    </source>
</evidence>
<proteinExistence type="predicted"/>
<comment type="caution">
    <text evidence="4">The sequence shown here is derived from an EMBL/GenBank/DDBJ whole genome shotgun (WGS) entry which is preliminary data.</text>
</comment>
<evidence type="ECO:0000256" key="1">
    <source>
        <dbReference type="ARBA" id="ARBA00022908"/>
    </source>
</evidence>
<evidence type="ECO:0000313" key="4">
    <source>
        <dbReference type="EMBL" id="RED26940.1"/>
    </source>
</evidence>
<keyword evidence="4" id="KW-0378">Hydrolase</keyword>
<organism evidence="4 5">
    <name type="scientific">Flavobacterium cutihirudinis</name>
    <dbReference type="NCBI Taxonomy" id="1265740"/>
    <lineage>
        <taxon>Bacteria</taxon>
        <taxon>Pseudomonadati</taxon>
        <taxon>Bacteroidota</taxon>
        <taxon>Flavobacteriia</taxon>
        <taxon>Flavobacteriales</taxon>
        <taxon>Flavobacteriaceae</taxon>
        <taxon>Flavobacterium</taxon>
    </lineage>
</organism>
<reference evidence="4 5" key="1">
    <citation type="submission" date="2018-07" db="EMBL/GenBank/DDBJ databases">
        <title>Genomic Encyclopedia of Archaeal and Bacterial Type Strains, Phase II (KMG-II): from individual species to whole genera.</title>
        <authorList>
            <person name="Goeker M."/>
        </authorList>
    </citation>
    <scope>NUCLEOTIDE SEQUENCE [LARGE SCALE GENOMIC DNA]</scope>
    <source>
        <strain evidence="4 5">DSM 25795</strain>
    </source>
</reference>
<keyword evidence="4" id="KW-0255">Endonuclease</keyword>
<dbReference type="PROSITE" id="PS51900">
    <property type="entry name" value="CB"/>
    <property type="match status" value="1"/>
</dbReference>
<dbReference type="InterPro" id="IPR003615">
    <property type="entry name" value="HNH_nuc"/>
</dbReference>
<dbReference type="InterPro" id="IPR002711">
    <property type="entry name" value="HNH"/>
</dbReference>
<dbReference type="InterPro" id="IPR044068">
    <property type="entry name" value="CB"/>
</dbReference>
<keyword evidence="1" id="KW-0229">DNA integration</keyword>
<dbReference type="OrthoDB" id="9779761at2"/>
<dbReference type="GO" id="GO:0003677">
    <property type="term" value="F:DNA binding"/>
    <property type="evidence" value="ECO:0007669"/>
    <property type="project" value="UniProtKB-UniRule"/>
</dbReference>
<dbReference type="RefSeq" id="WP_115887006.1">
    <property type="nucleotide sequence ID" value="NZ_QRDQ01000007.1"/>
</dbReference>
<dbReference type="GO" id="GO:0015074">
    <property type="term" value="P:DNA integration"/>
    <property type="evidence" value="ECO:0007669"/>
    <property type="project" value="UniProtKB-KW"/>
</dbReference>
<dbReference type="Proteomes" id="UP000257004">
    <property type="component" value="Unassembled WGS sequence"/>
</dbReference>
<keyword evidence="2" id="KW-0238">DNA-binding</keyword>